<organism evidence="1 2">
    <name type="scientific">Acetobacter okinawensis</name>
    <dbReference type="NCBI Taxonomy" id="1076594"/>
    <lineage>
        <taxon>Bacteria</taxon>
        <taxon>Pseudomonadati</taxon>
        <taxon>Pseudomonadota</taxon>
        <taxon>Alphaproteobacteria</taxon>
        <taxon>Acetobacterales</taxon>
        <taxon>Acetobacteraceae</taxon>
        <taxon>Acetobacter</taxon>
    </lineage>
</organism>
<reference evidence="2" key="1">
    <citation type="submission" date="2014-06" db="EMBL/GenBank/DDBJ databases">
        <authorList>
            <person name="Winans N.J."/>
            <person name="Newell P.D."/>
            <person name="Douglas A.E."/>
        </authorList>
    </citation>
    <scope>NUCLEOTIDE SEQUENCE [LARGE SCALE GENOMIC DNA]</scope>
</reference>
<dbReference type="OrthoDB" id="7282303at2"/>
<keyword evidence="2" id="KW-1185">Reference proteome</keyword>
<accession>A0A252BRC4</accession>
<evidence type="ECO:0000313" key="2">
    <source>
        <dbReference type="Proteomes" id="UP000194931"/>
    </source>
</evidence>
<name>A0A252BRC4_9PROT</name>
<protein>
    <submittedName>
        <fullName evidence="1">Uncharacterized protein</fullName>
    </submittedName>
</protein>
<dbReference type="RefSeq" id="WP_086640069.1">
    <property type="nucleotide sequence ID" value="NZ_JOPJ01000050.1"/>
</dbReference>
<comment type="caution">
    <text evidence="1">The sequence shown here is derived from an EMBL/GenBank/DDBJ whole genome shotgun (WGS) entry which is preliminary data.</text>
</comment>
<evidence type="ECO:0000313" key="1">
    <source>
        <dbReference type="EMBL" id="OUJ10362.1"/>
    </source>
</evidence>
<dbReference type="AlphaFoldDB" id="A0A252BRC4"/>
<proteinExistence type="predicted"/>
<dbReference type="EMBL" id="JOPJ01000050">
    <property type="protein sequence ID" value="OUJ10362.1"/>
    <property type="molecule type" value="Genomic_DNA"/>
</dbReference>
<dbReference type="Proteomes" id="UP000194931">
    <property type="component" value="Unassembled WGS sequence"/>
</dbReference>
<dbReference type="STRING" id="1236501.GCA_000613865_01773"/>
<gene>
    <name evidence="1" type="ORF">HK26_08705</name>
</gene>
<sequence length="169" mass="17734">MLSVFHAANKGRALRVALAVGLLGGMAGCKLVDQKTFNPQAGVEPKPYIPPPPPGPPPVPPLIELVAGTPQAEWQAPVEQIAHRALARKQEVLFVVSCLVPPQAGQAPVAQDDPAAQEAEQSALLALVQHDGHAVMQALVDAGVPQTQVEMSAMPDSAVTKPTVRVYVR</sequence>